<evidence type="ECO:0008006" key="4">
    <source>
        <dbReference type="Google" id="ProtNLM"/>
    </source>
</evidence>
<dbReference type="RefSeq" id="WP_066742115.1">
    <property type="nucleotide sequence ID" value="NZ_CP016757.1"/>
</dbReference>
<dbReference type="OrthoDB" id="7057004at2"/>
<dbReference type="KEGG" id="cpor:BED41_01405"/>
<dbReference type="PANTHER" id="PTHR37314:SF4">
    <property type="entry name" value="UPF0700 TRANSMEMBRANE PROTEIN YOAK"/>
    <property type="match status" value="1"/>
</dbReference>
<accession>A0A1B2I1N2</accession>
<dbReference type="EMBL" id="CP016757">
    <property type="protein sequence ID" value="ANZ43862.1"/>
    <property type="molecule type" value="Genomic_DNA"/>
</dbReference>
<keyword evidence="1" id="KW-0812">Transmembrane</keyword>
<evidence type="ECO:0000313" key="2">
    <source>
        <dbReference type="EMBL" id="ANZ43862.1"/>
    </source>
</evidence>
<sequence length="233" mass="25891">MIKLPKIKLMDFTDPSESFLLAVILAAAGGFLDGYTYIGRGNVFANTQTGNLILLGVNMARGRLAASISYIVPVTAFLLGTYITEKIRIRYGGLKHLGWRQIVVALEALVLILISFMPHYSDNVANAMVSFACAMQFDAFRTMNGVPFSSTLSMTNMRGAIEYMTNYREDCDTEKISRSFEYLITVLVFTLSVFIGSRLTYKYDDSAVLFPASMLLFGALIMFLKKRDKTAPA</sequence>
<dbReference type="Proteomes" id="UP000093044">
    <property type="component" value="Chromosome"/>
</dbReference>
<evidence type="ECO:0000256" key="1">
    <source>
        <dbReference type="SAM" id="Phobius"/>
    </source>
</evidence>
<keyword evidence="1" id="KW-0472">Membrane</keyword>
<dbReference type="Pfam" id="PF06912">
    <property type="entry name" value="DUF1275"/>
    <property type="match status" value="1"/>
</dbReference>
<feature type="transmembrane region" description="Helical" evidence="1">
    <location>
        <begin position="20"/>
        <end position="38"/>
    </location>
</feature>
<feature type="transmembrane region" description="Helical" evidence="1">
    <location>
        <begin position="207"/>
        <end position="224"/>
    </location>
</feature>
<feature type="transmembrane region" description="Helical" evidence="1">
    <location>
        <begin position="64"/>
        <end position="85"/>
    </location>
</feature>
<protein>
    <recommendedName>
        <fullName evidence="4">DUF1275 domain-containing protein</fullName>
    </recommendedName>
</protein>
<dbReference type="STRING" id="1197717.BED41_01405"/>
<gene>
    <name evidence="2" type="ORF">BED41_01405</name>
</gene>
<feature type="transmembrane region" description="Helical" evidence="1">
    <location>
        <begin position="182"/>
        <end position="201"/>
    </location>
</feature>
<dbReference type="InterPro" id="IPR010699">
    <property type="entry name" value="DUF1275"/>
</dbReference>
<dbReference type="AlphaFoldDB" id="A0A1B2I1N2"/>
<proteinExistence type="predicted"/>
<reference evidence="2" key="1">
    <citation type="submission" date="2016-08" db="EMBL/GenBank/DDBJ databases">
        <title>Complete genome of Cloacibacillus porcorum.</title>
        <authorList>
            <person name="Looft T."/>
            <person name="Bayles D.O."/>
            <person name="Alt D.P."/>
        </authorList>
    </citation>
    <scope>NUCLEOTIDE SEQUENCE [LARGE SCALE GENOMIC DNA]</scope>
    <source>
        <strain evidence="2">CL-84</strain>
    </source>
</reference>
<feature type="transmembrane region" description="Helical" evidence="1">
    <location>
        <begin position="97"/>
        <end position="117"/>
    </location>
</feature>
<dbReference type="PANTHER" id="PTHR37314">
    <property type="entry name" value="SLR0142 PROTEIN"/>
    <property type="match status" value="1"/>
</dbReference>
<evidence type="ECO:0000313" key="3">
    <source>
        <dbReference type="Proteomes" id="UP000093044"/>
    </source>
</evidence>
<dbReference type="GeneID" id="83056506"/>
<keyword evidence="1" id="KW-1133">Transmembrane helix</keyword>
<name>A0A1B2I1N2_9BACT</name>
<keyword evidence="3" id="KW-1185">Reference proteome</keyword>
<organism evidence="2 3">
    <name type="scientific">Cloacibacillus porcorum</name>
    <dbReference type="NCBI Taxonomy" id="1197717"/>
    <lineage>
        <taxon>Bacteria</taxon>
        <taxon>Thermotogati</taxon>
        <taxon>Synergistota</taxon>
        <taxon>Synergistia</taxon>
        <taxon>Synergistales</taxon>
        <taxon>Synergistaceae</taxon>
        <taxon>Cloacibacillus</taxon>
    </lineage>
</organism>